<keyword evidence="12" id="KW-1185">Reference proteome</keyword>
<protein>
    <recommendedName>
        <fullName evidence="2">non-specific serine/threonine protein kinase</fullName>
        <ecNumber evidence="2">2.7.11.1</ecNumber>
    </recommendedName>
</protein>
<evidence type="ECO:0000256" key="9">
    <source>
        <dbReference type="ARBA" id="ARBA00048679"/>
    </source>
</evidence>
<feature type="domain" description="Protein kinase" evidence="10">
    <location>
        <begin position="1"/>
        <end position="234"/>
    </location>
</feature>
<evidence type="ECO:0000256" key="6">
    <source>
        <dbReference type="ARBA" id="ARBA00022777"/>
    </source>
</evidence>
<sequence length="234" mass="26734">MNEGSNHVAVKSIVNPRKSDCGLEKEFLAEIKTLGTIWHNNIVKLLCYLSSKDLKLLVYQYVENKSLHHWLHSRNREISPVGTSSVAKLEWPMRLHIVIGVAQGLSYMHHDCSTTIIHRDIKSRNILLDSEFNAKIADFGLSKLLSRHGDTEIASSIAGTFGYIAPEYSYITKVNRKTDVYSFGVVLLELTTRREAVTYGDHMNLAQRAHLQSRDTIAIIDMHWMMRSRRTRPT</sequence>
<dbReference type="FunFam" id="1.10.510.10:FF:001023">
    <property type="entry name" value="Os07g0541700 protein"/>
    <property type="match status" value="1"/>
</dbReference>
<proteinExistence type="predicted"/>
<accession>A0ABD1FP64</accession>
<comment type="catalytic activity">
    <reaction evidence="8">
        <text>L-threonyl-[protein] + ATP = O-phospho-L-threonyl-[protein] + ADP + H(+)</text>
        <dbReference type="Rhea" id="RHEA:46608"/>
        <dbReference type="Rhea" id="RHEA-COMP:11060"/>
        <dbReference type="Rhea" id="RHEA-COMP:11605"/>
        <dbReference type="ChEBI" id="CHEBI:15378"/>
        <dbReference type="ChEBI" id="CHEBI:30013"/>
        <dbReference type="ChEBI" id="CHEBI:30616"/>
        <dbReference type="ChEBI" id="CHEBI:61977"/>
        <dbReference type="ChEBI" id="CHEBI:456216"/>
        <dbReference type="EC" id="2.7.11.1"/>
    </reaction>
</comment>
<evidence type="ECO:0000259" key="10">
    <source>
        <dbReference type="PROSITE" id="PS50011"/>
    </source>
</evidence>
<dbReference type="InterPro" id="IPR051824">
    <property type="entry name" value="LRR_Rcpt-Like_S/T_Kinase"/>
</dbReference>
<organism evidence="11 12">
    <name type="scientific">Salvia divinorum</name>
    <name type="common">Maria pastora</name>
    <name type="synonym">Diviner's sage</name>
    <dbReference type="NCBI Taxonomy" id="28513"/>
    <lineage>
        <taxon>Eukaryota</taxon>
        <taxon>Viridiplantae</taxon>
        <taxon>Streptophyta</taxon>
        <taxon>Embryophyta</taxon>
        <taxon>Tracheophyta</taxon>
        <taxon>Spermatophyta</taxon>
        <taxon>Magnoliopsida</taxon>
        <taxon>eudicotyledons</taxon>
        <taxon>Gunneridae</taxon>
        <taxon>Pentapetalae</taxon>
        <taxon>asterids</taxon>
        <taxon>lamiids</taxon>
        <taxon>Lamiales</taxon>
        <taxon>Lamiaceae</taxon>
        <taxon>Nepetoideae</taxon>
        <taxon>Mentheae</taxon>
        <taxon>Salviinae</taxon>
        <taxon>Salvia</taxon>
        <taxon>Salvia subgen. Calosphace</taxon>
    </lineage>
</organism>
<dbReference type="PANTHER" id="PTHR48006">
    <property type="entry name" value="LEUCINE-RICH REPEAT-CONTAINING PROTEIN DDB_G0281931-RELATED"/>
    <property type="match status" value="1"/>
</dbReference>
<evidence type="ECO:0000256" key="8">
    <source>
        <dbReference type="ARBA" id="ARBA00047899"/>
    </source>
</evidence>
<reference evidence="11 12" key="1">
    <citation type="submission" date="2024-06" db="EMBL/GenBank/DDBJ databases">
        <title>A chromosome level genome sequence of Diviner's sage (Salvia divinorum).</title>
        <authorList>
            <person name="Ford S.A."/>
            <person name="Ro D.-K."/>
            <person name="Ness R.W."/>
            <person name="Phillips M.A."/>
        </authorList>
    </citation>
    <scope>NUCLEOTIDE SEQUENCE [LARGE SCALE GENOMIC DNA]</scope>
    <source>
        <strain evidence="11">SAF-2024a</strain>
        <tissue evidence="11">Leaf</tissue>
    </source>
</reference>
<evidence type="ECO:0000313" key="11">
    <source>
        <dbReference type="EMBL" id="KAL1532541.1"/>
    </source>
</evidence>
<comment type="subcellular location">
    <subcellularLocation>
        <location evidence="1">Membrane</location>
        <topology evidence="1">Single-pass type I membrane protein</topology>
    </subcellularLocation>
</comment>
<evidence type="ECO:0000256" key="2">
    <source>
        <dbReference type="ARBA" id="ARBA00012513"/>
    </source>
</evidence>
<comment type="catalytic activity">
    <reaction evidence="9">
        <text>L-seryl-[protein] + ATP = O-phospho-L-seryl-[protein] + ADP + H(+)</text>
        <dbReference type="Rhea" id="RHEA:17989"/>
        <dbReference type="Rhea" id="RHEA-COMP:9863"/>
        <dbReference type="Rhea" id="RHEA-COMP:11604"/>
        <dbReference type="ChEBI" id="CHEBI:15378"/>
        <dbReference type="ChEBI" id="CHEBI:29999"/>
        <dbReference type="ChEBI" id="CHEBI:30616"/>
        <dbReference type="ChEBI" id="CHEBI:83421"/>
        <dbReference type="ChEBI" id="CHEBI:456216"/>
        <dbReference type="EC" id="2.7.11.1"/>
    </reaction>
</comment>
<dbReference type="PROSITE" id="PS00108">
    <property type="entry name" value="PROTEIN_KINASE_ST"/>
    <property type="match status" value="1"/>
</dbReference>
<dbReference type="GO" id="GO:0004674">
    <property type="term" value="F:protein serine/threonine kinase activity"/>
    <property type="evidence" value="ECO:0007669"/>
    <property type="project" value="UniProtKB-KW"/>
</dbReference>
<dbReference type="PIRSF" id="PIRSF000654">
    <property type="entry name" value="Integrin-linked_kinase"/>
    <property type="match status" value="1"/>
</dbReference>
<evidence type="ECO:0000313" key="12">
    <source>
        <dbReference type="Proteomes" id="UP001567538"/>
    </source>
</evidence>
<name>A0ABD1FP64_SALDI</name>
<keyword evidence="6" id="KW-0418">Kinase</keyword>
<evidence type="ECO:0000256" key="5">
    <source>
        <dbReference type="ARBA" id="ARBA00022741"/>
    </source>
</evidence>
<evidence type="ECO:0000256" key="3">
    <source>
        <dbReference type="ARBA" id="ARBA00022527"/>
    </source>
</evidence>
<dbReference type="PANTHER" id="PTHR48006:SF92">
    <property type="entry name" value="LRR RECEPTOR-LIKE SERINE_THREONINE-PROTEIN KINASE GSO1"/>
    <property type="match status" value="1"/>
</dbReference>
<dbReference type="GO" id="GO:0016020">
    <property type="term" value="C:membrane"/>
    <property type="evidence" value="ECO:0007669"/>
    <property type="project" value="UniProtKB-SubCell"/>
</dbReference>
<dbReference type="GO" id="GO:0005524">
    <property type="term" value="F:ATP binding"/>
    <property type="evidence" value="ECO:0007669"/>
    <property type="project" value="UniProtKB-KW"/>
</dbReference>
<dbReference type="InterPro" id="IPR000719">
    <property type="entry name" value="Prot_kinase_dom"/>
</dbReference>
<dbReference type="PROSITE" id="PS50011">
    <property type="entry name" value="PROTEIN_KINASE_DOM"/>
    <property type="match status" value="1"/>
</dbReference>
<evidence type="ECO:0000256" key="4">
    <source>
        <dbReference type="ARBA" id="ARBA00022679"/>
    </source>
</evidence>
<gene>
    <name evidence="11" type="ORF">AAHA92_32536</name>
</gene>
<dbReference type="Proteomes" id="UP001567538">
    <property type="component" value="Unassembled WGS sequence"/>
</dbReference>
<dbReference type="Gene3D" id="1.10.510.10">
    <property type="entry name" value="Transferase(Phosphotransferase) domain 1"/>
    <property type="match status" value="1"/>
</dbReference>
<keyword evidence="4" id="KW-0808">Transferase</keyword>
<dbReference type="InterPro" id="IPR011009">
    <property type="entry name" value="Kinase-like_dom_sf"/>
</dbReference>
<dbReference type="SUPFAM" id="SSF56112">
    <property type="entry name" value="Protein kinase-like (PK-like)"/>
    <property type="match status" value="1"/>
</dbReference>
<evidence type="ECO:0000256" key="7">
    <source>
        <dbReference type="ARBA" id="ARBA00022840"/>
    </source>
</evidence>
<dbReference type="Pfam" id="PF00069">
    <property type="entry name" value="Pkinase"/>
    <property type="match status" value="1"/>
</dbReference>
<keyword evidence="7" id="KW-0067">ATP-binding</keyword>
<dbReference type="EC" id="2.7.11.1" evidence="2"/>
<evidence type="ECO:0000256" key="1">
    <source>
        <dbReference type="ARBA" id="ARBA00004479"/>
    </source>
</evidence>
<keyword evidence="3" id="KW-0723">Serine/threonine-protein kinase</keyword>
<dbReference type="AlphaFoldDB" id="A0ABD1FP64"/>
<dbReference type="InterPro" id="IPR008271">
    <property type="entry name" value="Ser/Thr_kinase_AS"/>
</dbReference>
<dbReference type="SMART" id="SM00220">
    <property type="entry name" value="S_TKc"/>
    <property type="match status" value="1"/>
</dbReference>
<comment type="caution">
    <text evidence="11">The sequence shown here is derived from an EMBL/GenBank/DDBJ whole genome shotgun (WGS) entry which is preliminary data.</text>
</comment>
<dbReference type="EMBL" id="JBEAFC010000014">
    <property type="protein sequence ID" value="KAL1532541.1"/>
    <property type="molecule type" value="Genomic_DNA"/>
</dbReference>
<keyword evidence="5" id="KW-0547">Nucleotide-binding</keyword>